<dbReference type="EMBL" id="GGEC01076431">
    <property type="protein sequence ID" value="MBX56915.1"/>
    <property type="molecule type" value="Transcribed_RNA"/>
</dbReference>
<accession>A0A2P2PQC4</accession>
<sequence length="25" mass="2777">MQQKAAPGNISEKCLECYPKPLKPC</sequence>
<organism evidence="1">
    <name type="scientific">Rhizophora mucronata</name>
    <name type="common">Asiatic mangrove</name>
    <dbReference type="NCBI Taxonomy" id="61149"/>
    <lineage>
        <taxon>Eukaryota</taxon>
        <taxon>Viridiplantae</taxon>
        <taxon>Streptophyta</taxon>
        <taxon>Embryophyta</taxon>
        <taxon>Tracheophyta</taxon>
        <taxon>Spermatophyta</taxon>
        <taxon>Magnoliopsida</taxon>
        <taxon>eudicotyledons</taxon>
        <taxon>Gunneridae</taxon>
        <taxon>Pentapetalae</taxon>
        <taxon>rosids</taxon>
        <taxon>fabids</taxon>
        <taxon>Malpighiales</taxon>
        <taxon>Rhizophoraceae</taxon>
        <taxon>Rhizophora</taxon>
    </lineage>
</organism>
<dbReference type="AlphaFoldDB" id="A0A2P2PQC4"/>
<protein>
    <submittedName>
        <fullName evidence="1">Uncharacterized protein</fullName>
    </submittedName>
</protein>
<reference evidence="1" key="1">
    <citation type="submission" date="2018-02" db="EMBL/GenBank/DDBJ databases">
        <title>Rhizophora mucronata_Transcriptome.</title>
        <authorList>
            <person name="Meera S.P."/>
            <person name="Sreeshan A."/>
            <person name="Augustine A."/>
        </authorList>
    </citation>
    <scope>NUCLEOTIDE SEQUENCE</scope>
    <source>
        <tissue evidence="1">Leaf</tissue>
    </source>
</reference>
<evidence type="ECO:0000313" key="1">
    <source>
        <dbReference type="EMBL" id="MBX56915.1"/>
    </source>
</evidence>
<proteinExistence type="predicted"/>
<name>A0A2P2PQC4_RHIMU</name>